<dbReference type="Proteomes" id="UP001163046">
    <property type="component" value="Unassembled WGS sequence"/>
</dbReference>
<dbReference type="Gene3D" id="2.60.40.290">
    <property type="match status" value="1"/>
</dbReference>
<name>A0A9W9Z5E2_9CNID</name>
<dbReference type="SUPFAM" id="SSF49384">
    <property type="entry name" value="Carbohydrate-binding domain"/>
    <property type="match status" value="1"/>
</dbReference>
<dbReference type="AlphaFoldDB" id="A0A9W9Z5E2"/>
<sequence>MKISHVVSQSVTGGWKMSLKFSKPIGQLQFSQAERVSASKDKRVFCLKNRQYNADLRAGSTLEWDFIGYKTKNNEAAPSATLELHPGRNAKCDMSPPPTIIPPGATPPVQETSTAELIEEWPTGFKMNINILMQQKVEGGWKMTLRFPIPVKGFKHRKR</sequence>
<dbReference type="GO" id="GO:0004553">
    <property type="term" value="F:hydrolase activity, hydrolyzing O-glycosyl compounds"/>
    <property type="evidence" value="ECO:0007669"/>
    <property type="project" value="InterPro"/>
</dbReference>
<evidence type="ECO:0000313" key="1">
    <source>
        <dbReference type="EMBL" id="KAJ7374674.1"/>
    </source>
</evidence>
<dbReference type="GO" id="GO:0030247">
    <property type="term" value="F:polysaccharide binding"/>
    <property type="evidence" value="ECO:0007669"/>
    <property type="project" value="InterPro"/>
</dbReference>
<dbReference type="EMBL" id="MU826827">
    <property type="protein sequence ID" value="KAJ7374674.1"/>
    <property type="molecule type" value="Genomic_DNA"/>
</dbReference>
<proteinExistence type="predicted"/>
<keyword evidence="2" id="KW-1185">Reference proteome</keyword>
<organism evidence="1 2">
    <name type="scientific">Desmophyllum pertusum</name>
    <dbReference type="NCBI Taxonomy" id="174260"/>
    <lineage>
        <taxon>Eukaryota</taxon>
        <taxon>Metazoa</taxon>
        <taxon>Cnidaria</taxon>
        <taxon>Anthozoa</taxon>
        <taxon>Hexacorallia</taxon>
        <taxon>Scleractinia</taxon>
        <taxon>Caryophylliina</taxon>
        <taxon>Caryophylliidae</taxon>
        <taxon>Desmophyllum</taxon>
    </lineage>
</organism>
<gene>
    <name evidence="1" type="ORF">OS493_005015</name>
</gene>
<evidence type="ECO:0000313" key="2">
    <source>
        <dbReference type="Proteomes" id="UP001163046"/>
    </source>
</evidence>
<accession>A0A9W9Z5E2</accession>
<dbReference type="InterPro" id="IPR008965">
    <property type="entry name" value="CBM2/CBM3_carb-bd_dom_sf"/>
</dbReference>
<reference evidence="1" key="1">
    <citation type="submission" date="2023-01" db="EMBL/GenBank/DDBJ databases">
        <title>Genome assembly of the deep-sea coral Lophelia pertusa.</title>
        <authorList>
            <person name="Herrera S."/>
            <person name="Cordes E."/>
        </authorList>
    </citation>
    <scope>NUCLEOTIDE SEQUENCE</scope>
    <source>
        <strain evidence="1">USNM1676648</strain>
        <tissue evidence="1">Polyp</tissue>
    </source>
</reference>
<comment type="caution">
    <text evidence="1">The sequence shown here is derived from an EMBL/GenBank/DDBJ whole genome shotgun (WGS) entry which is preliminary data.</text>
</comment>
<protein>
    <submittedName>
        <fullName evidence="1">Uncharacterized protein</fullName>
    </submittedName>
</protein>
<dbReference type="InterPro" id="IPR012291">
    <property type="entry name" value="CBM2_carb-bd_dom_sf"/>
</dbReference>